<dbReference type="EMBL" id="LWMT01000235">
    <property type="protein sequence ID" value="KZX12101.1"/>
    <property type="molecule type" value="Genomic_DNA"/>
</dbReference>
<accession>A0A166AJA6</accession>
<sequence>MKILDVYLENSVIGGYFDNEFKEPTMKLFEKLRGCSIIQ</sequence>
<evidence type="ECO:0000313" key="2">
    <source>
        <dbReference type="Proteomes" id="UP000077066"/>
    </source>
</evidence>
<comment type="caution">
    <text evidence="1">The sequence shown here is derived from an EMBL/GenBank/DDBJ whole genome shotgun (WGS) entry which is preliminary data.</text>
</comment>
<proteinExistence type="predicted"/>
<gene>
    <name evidence="1" type="ORF">MBFIL_12310</name>
</gene>
<organism evidence="1 2">
    <name type="scientific">Methanobrevibacter filiformis</name>
    <dbReference type="NCBI Taxonomy" id="55758"/>
    <lineage>
        <taxon>Archaea</taxon>
        <taxon>Methanobacteriati</taxon>
        <taxon>Methanobacteriota</taxon>
        <taxon>Methanomada group</taxon>
        <taxon>Methanobacteria</taxon>
        <taxon>Methanobacteriales</taxon>
        <taxon>Methanobacteriaceae</taxon>
        <taxon>Methanobrevibacter</taxon>
    </lineage>
</organism>
<dbReference type="Proteomes" id="UP000077066">
    <property type="component" value="Unassembled WGS sequence"/>
</dbReference>
<name>A0A166AJA6_9EURY</name>
<keyword evidence="2" id="KW-1185">Reference proteome</keyword>
<protein>
    <submittedName>
        <fullName evidence="1">Uncharacterized protein</fullName>
    </submittedName>
</protein>
<dbReference type="RefSeq" id="WP_245637467.1">
    <property type="nucleotide sequence ID" value="NZ_LWMT01000235.1"/>
</dbReference>
<dbReference type="AlphaFoldDB" id="A0A166AJA6"/>
<reference evidence="1 2" key="1">
    <citation type="submission" date="2016-04" db="EMBL/GenBank/DDBJ databases">
        <title>Genome sequence of Methanobrevibacter filiformis DSM 11501.</title>
        <authorList>
            <person name="Poehlein A."/>
            <person name="Seedorf H."/>
            <person name="Daniel R."/>
        </authorList>
    </citation>
    <scope>NUCLEOTIDE SEQUENCE [LARGE SCALE GENOMIC DNA]</scope>
    <source>
        <strain evidence="1 2">DSM 11501</strain>
    </source>
</reference>
<dbReference type="PATRIC" id="fig|55758.3.peg.1410"/>
<evidence type="ECO:0000313" key="1">
    <source>
        <dbReference type="EMBL" id="KZX12101.1"/>
    </source>
</evidence>